<dbReference type="Pfam" id="PF02495">
    <property type="entry name" value="TGBp3"/>
    <property type="match status" value="1"/>
</dbReference>
<keyword evidence="5 13" id="KW-0812">Transmembrane</keyword>
<evidence type="ECO:0000313" key="15">
    <source>
        <dbReference type="Proteomes" id="UP000204090"/>
    </source>
</evidence>
<dbReference type="GO" id="GO:0046740">
    <property type="term" value="P:transport of virus in host, cell to cell"/>
    <property type="evidence" value="ECO:0007669"/>
    <property type="project" value="UniProtKB-KW"/>
</dbReference>
<dbReference type="KEGG" id="vg:5141642"/>
<evidence type="ECO:0000256" key="6">
    <source>
        <dbReference type="ARBA" id="ARBA00022870"/>
    </source>
</evidence>
<dbReference type="InterPro" id="IPR003411">
    <property type="entry name" value="TGBp3"/>
</dbReference>
<evidence type="ECO:0000256" key="3">
    <source>
        <dbReference type="ARBA" id="ARBA00013812"/>
    </source>
</evidence>
<evidence type="ECO:0000256" key="12">
    <source>
        <dbReference type="ARBA" id="ARBA00033148"/>
    </source>
</evidence>
<keyword evidence="7 13" id="KW-1133">Transmembrane helix</keyword>
<proteinExistence type="inferred from homology"/>
<dbReference type="GeneID" id="5141642"/>
<evidence type="ECO:0000256" key="13">
    <source>
        <dbReference type="SAM" id="Phobius"/>
    </source>
</evidence>
<organism evidence="14 15">
    <name type="scientific">Potexvirus ecsalstroemeriae</name>
    <dbReference type="NCBI Taxonomy" id="316983"/>
    <lineage>
        <taxon>Viruses</taxon>
        <taxon>Riboviria</taxon>
        <taxon>Orthornavirae</taxon>
        <taxon>Kitrinoviricota</taxon>
        <taxon>Alsuviricetes</taxon>
        <taxon>Tymovirales</taxon>
        <taxon>Alphaflexiviridae</taxon>
        <taxon>Potexvirus</taxon>
    </lineage>
</organism>
<evidence type="ECO:0000256" key="8">
    <source>
        <dbReference type="ARBA" id="ARBA00023031"/>
    </source>
</evidence>
<keyword evidence="8" id="KW-0916">Viral movement protein</keyword>
<dbReference type="Proteomes" id="UP000204090">
    <property type="component" value="Segment"/>
</dbReference>
<evidence type="ECO:0000256" key="1">
    <source>
        <dbReference type="ARBA" id="ARBA00004625"/>
    </source>
</evidence>
<dbReference type="EMBL" id="AB206396">
    <property type="protein sequence ID" value="BAE44214.1"/>
    <property type="molecule type" value="Genomic_RNA"/>
</dbReference>
<protein>
    <recommendedName>
        <fullName evidence="3">Movement protein TGBp3</fullName>
    </recommendedName>
    <alternativeName>
        <fullName evidence="12">Triple gene block 3 protein</fullName>
    </alternativeName>
</protein>
<evidence type="ECO:0000256" key="4">
    <source>
        <dbReference type="ARBA" id="ARBA00022448"/>
    </source>
</evidence>
<comment type="function">
    <text evidence="11">Plays a role in viral cell-to-cell propagation, by facilitating genome transport to neighboring plant cells through plasmosdesmata. May induce the formation of granular vesicles derived from the Endoplasmic reticulum, which align on actin filaments.</text>
</comment>
<evidence type="ECO:0000256" key="9">
    <source>
        <dbReference type="ARBA" id="ARBA00023136"/>
    </source>
</evidence>
<keyword evidence="9 13" id="KW-0472">Membrane</keyword>
<feature type="transmembrane region" description="Helical" evidence="13">
    <location>
        <begin position="31"/>
        <end position="51"/>
    </location>
</feature>
<evidence type="ECO:0000256" key="11">
    <source>
        <dbReference type="ARBA" id="ARBA00025270"/>
    </source>
</evidence>
<evidence type="ECO:0000256" key="5">
    <source>
        <dbReference type="ARBA" id="ARBA00022692"/>
    </source>
</evidence>
<keyword evidence="4" id="KW-0813">Transport</keyword>
<dbReference type="RefSeq" id="YP_319830.1">
    <property type="nucleotide sequence ID" value="NC_007408.1"/>
</dbReference>
<name>Q3V6G4_9VIRU</name>
<keyword evidence="6" id="KW-1043">Host membrane</keyword>
<sequence>MAPKLSLTFALLTLSPTLINGWPSHQSSPSASSFGYVLNFLLVIGGLYLLYALTAPPTKAGCIVRVTGESVTIDNCPDTALIMEKFNLAPWNGVKFPKE</sequence>
<comment type="similarity">
    <text evidence="2">Belongs to the Tymovirales TGBp3 protein family.</text>
</comment>
<comment type="subcellular location">
    <subcellularLocation>
        <location evidence="1">Host endoplasmic reticulum membrane</location>
    </subcellularLocation>
</comment>
<dbReference type="OrthoDB" id="28712at10239"/>
<evidence type="ECO:0000256" key="10">
    <source>
        <dbReference type="ARBA" id="ARBA00023184"/>
    </source>
</evidence>
<evidence type="ECO:0000313" key="14">
    <source>
        <dbReference type="EMBL" id="BAE44214.1"/>
    </source>
</evidence>
<keyword evidence="15" id="KW-1185">Reference proteome</keyword>
<reference evidence="14 15" key="1">
    <citation type="journal article" date="2005" name="Arch. Virol.">
        <title>Complete nucleotide sequence of the new potexvirus "Alstroemeria virus X". Brief report.</title>
        <authorList>
            <person name="Fuji S."/>
            <person name="Shinoda K."/>
            <person name="Ikeda M."/>
            <person name="Furuya H."/>
            <person name="Naito H."/>
            <person name="Fukumoto H."/>
        </authorList>
    </citation>
    <scope>NUCLEOTIDE SEQUENCE [LARGE SCALE GENOMIC DNA]</scope>
</reference>
<keyword evidence="10" id="KW-1038">Host endoplasmic reticulum</keyword>
<accession>Q3V6G4</accession>
<evidence type="ECO:0000256" key="7">
    <source>
        <dbReference type="ARBA" id="ARBA00022989"/>
    </source>
</evidence>
<evidence type="ECO:0000256" key="2">
    <source>
        <dbReference type="ARBA" id="ARBA00010355"/>
    </source>
</evidence>
<dbReference type="GO" id="GO:0044167">
    <property type="term" value="C:host cell endoplasmic reticulum membrane"/>
    <property type="evidence" value="ECO:0007669"/>
    <property type="project" value="UniProtKB-SubCell"/>
</dbReference>